<dbReference type="AlphaFoldDB" id="A0AAV1VDC0"/>
<organism evidence="3 4">
    <name type="scientific">Peronospora matthiolae</name>
    <dbReference type="NCBI Taxonomy" id="2874970"/>
    <lineage>
        <taxon>Eukaryota</taxon>
        <taxon>Sar</taxon>
        <taxon>Stramenopiles</taxon>
        <taxon>Oomycota</taxon>
        <taxon>Peronosporomycetes</taxon>
        <taxon>Peronosporales</taxon>
        <taxon>Peronosporaceae</taxon>
        <taxon>Peronospora</taxon>
    </lineage>
</organism>
<dbReference type="Pfam" id="PF16300">
    <property type="entry name" value="WD40_4"/>
    <property type="match status" value="1"/>
</dbReference>
<comment type="caution">
    <text evidence="3">The sequence shown here is derived from an EMBL/GenBank/DDBJ whole genome shotgun (WGS) entry which is preliminary data.</text>
</comment>
<dbReference type="InterPro" id="IPR015943">
    <property type="entry name" value="WD40/YVTN_repeat-like_dom_sf"/>
</dbReference>
<dbReference type="PANTHER" id="PTHR10856:SF20">
    <property type="entry name" value="CORONIN-7"/>
    <property type="match status" value="1"/>
</dbReference>
<evidence type="ECO:0000256" key="2">
    <source>
        <dbReference type="SAM" id="MobiDB-lite"/>
    </source>
</evidence>
<dbReference type="EMBL" id="CAKLBY020000303">
    <property type="protein sequence ID" value="CAK7943532.1"/>
    <property type="molecule type" value="Genomic_DNA"/>
</dbReference>
<sequence length="314" mass="34503">MVDPREHPTSTVEVPKAHSGTQPVGVDRCERTQHFVTCGSDTLMQKRELKLWDPRRMAKCLHRERVDAGVGGQLFLLYDPIMDLLFALGKRSCSARIFEADVMRAPCVHALNCSTSSDSTLAALAATLLFKSVCDMNVCEVARVLNLSTSGTSGGVSCKVISYRVPRNEATYTFQSDLYLDTLSKEAATTSEEWLRGQNAYPRLETVTPTVKGADDVVENVLRRLHREIFPFFGCLCDPQGLDCATDATATRGAGYTFIPYLPPSLPLARPVGPLPSQLIPRVQLAQGRSQVASTLLWGGFRLKCPPRKEGRLA</sequence>
<protein>
    <submittedName>
        <fullName evidence="3">Uncharacterized protein</fullName>
    </submittedName>
</protein>
<dbReference type="SMART" id="SM01167">
    <property type="entry name" value="DUF1900"/>
    <property type="match status" value="1"/>
</dbReference>
<dbReference type="InterPro" id="IPR015505">
    <property type="entry name" value="Coronin"/>
</dbReference>
<dbReference type="PANTHER" id="PTHR10856">
    <property type="entry name" value="CORONIN"/>
    <property type="match status" value="1"/>
</dbReference>
<reference evidence="3" key="1">
    <citation type="submission" date="2024-01" db="EMBL/GenBank/DDBJ databases">
        <authorList>
            <person name="Webb A."/>
        </authorList>
    </citation>
    <scope>NUCLEOTIDE SEQUENCE</scope>
    <source>
        <strain evidence="3">Pm1</strain>
    </source>
</reference>
<gene>
    <name evidence="3" type="ORF">PM001_LOCUS28682</name>
</gene>
<comment type="similarity">
    <text evidence="1">Belongs to the WD repeat coronin family.</text>
</comment>
<evidence type="ECO:0000256" key="1">
    <source>
        <dbReference type="ARBA" id="ARBA00009482"/>
    </source>
</evidence>
<evidence type="ECO:0000313" key="3">
    <source>
        <dbReference type="EMBL" id="CAK7943532.1"/>
    </source>
</evidence>
<evidence type="ECO:0000313" key="4">
    <source>
        <dbReference type="Proteomes" id="UP001162060"/>
    </source>
</evidence>
<accession>A0AAV1VDC0</accession>
<proteinExistence type="inferred from homology"/>
<name>A0AAV1VDC0_9STRA</name>
<dbReference type="Gene3D" id="2.130.10.10">
    <property type="entry name" value="YVTN repeat-like/Quinoprotein amine dehydrogenase"/>
    <property type="match status" value="1"/>
</dbReference>
<dbReference type="Proteomes" id="UP001162060">
    <property type="component" value="Unassembled WGS sequence"/>
</dbReference>
<feature type="region of interest" description="Disordered" evidence="2">
    <location>
        <begin position="1"/>
        <end position="24"/>
    </location>
</feature>